<dbReference type="EMBL" id="DP000009">
    <property type="protein sequence ID" value="ABF93873.1"/>
    <property type="molecule type" value="Genomic_DNA"/>
</dbReference>
<protein>
    <submittedName>
        <fullName evidence="1">Uncharacterized protein</fullName>
    </submittedName>
</protein>
<evidence type="ECO:0000313" key="1">
    <source>
        <dbReference type="EMBL" id="ABF93873.1"/>
    </source>
</evidence>
<reference evidence="1" key="1">
    <citation type="journal article" date="2005" name="Genome Res.">
        <title>Sequence, annotation, and analysis of synteny between rice chromosome 3 and diverged grass species.</title>
        <authorList>
            <consortium name="Rice Chromosome 3 Sequencing Consortium"/>
            <person name="Buell C.R."/>
            <person name="Yuan Q."/>
            <person name="Ouyang S."/>
            <person name="Liu J."/>
            <person name="Zhu W."/>
            <person name="Wang A."/>
            <person name="Maiti R."/>
            <person name="Haas B."/>
            <person name="Wortman J."/>
            <person name="Pertea M."/>
            <person name="Jones K.M."/>
            <person name="Kim M."/>
            <person name="Overton L."/>
            <person name="Tsitrin T."/>
            <person name="Fadrosh D."/>
            <person name="Bera J."/>
            <person name="Weaver B."/>
            <person name="Jin S."/>
            <person name="Johri S."/>
            <person name="Reardon M."/>
            <person name="Webb K."/>
            <person name="Hill J."/>
            <person name="Moffat K."/>
            <person name="Tallon L."/>
            <person name="Van Aken S."/>
            <person name="Lewis M."/>
            <person name="Utterback T."/>
            <person name="Feldblyum T."/>
            <person name="Zismann V."/>
            <person name="Iobst S."/>
            <person name="Hsiao J."/>
            <person name="de Vazeille A.R."/>
            <person name="Salzberg S.L."/>
            <person name="White O."/>
            <person name="Fraser C."/>
            <person name="Yu Y."/>
            <person name="Kim H."/>
            <person name="Rambo T."/>
            <person name="Currie J."/>
            <person name="Collura K."/>
            <person name="Kernodle-Thompson S."/>
            <person name="Wei F."/>
            <person name="Kudrna K."/>
            <person name="Ammiraju J.S."/>
            <person name="Luo M."/>
            <person name="Goicoechea J.L."/>
            <person name="Wing R.A."/>
            <person name="Henry D."/>
            <person name="Oates R."/>
            <person name="Palmer M."/>
            <person name="Pries G."/>
            <person name="Saski C."/>
            <person name="Simmons J."/>
            <person name="Soderlund C."/>
            <person name="Nelson W."/>
            <person name="de la Bastide M."/>
            <person name="Spiegel L."/>
            <person name="Nascimento L."/>
            <person name="Huang E."/>
            <person name="Preston R."/>
            <person name="Zutavern T."/>
            <person name="Palmer L."/>
            <person name="O'Shaughnessy A."/>
            <person name="Dike S."/>
            <person name="McCombie W.R."/>
            <person name="Minx P."/>
            <person name="Cordum H."/>
            <person name="Wilson R."/>
            <person name="Jin W."/>
            <person name="Lee H.R."/>
            <person name="Jiang J."/>
            <person name="Jackson S."/>
        </authorList>
    </citation>
    <scope>NUCLEOTIDE SEQUENCE [LARGE SCALE GENOMIC DNA]</scope>
</reference>
<name>Q10S23_ORYSJ</name>
<accession>Q10S23</accession>
<gene>
    <name evidence="1" type="ordered locus">LOC_Os03g04494</name>
</gene>
<reference evidence="1" key="2">
    <citation type="submission" date="2006-06" db="EMBL/GenBank/DDBJ databases">
        <authorList>
            <person name="Buell R."/>
            <person name="Wing R.A."/>
            <person name="McCombie W.A."/>
            <person name="Ouyang S."/>
        </authorList>
    </citation>
    <scope>NUCLEOTIDE SEQUENCE</scope>
</reference>
<dbReference type="AlphaFoldDB" id="Q10S23"/>
<sequence>MGLRGGRPLQILQPNLRKRRKPNWPLEIAELKANEQFL</sequence>
<proteinExistence type="predicted"/>
<organism evidence="1">
    <name type="scientific">Oryza sativa subsp. japonica</name>
    <name type="common">Rice</name>
    <dbReference type="NCBI Taxonomy" id="39947"/>
    <lineage>
        <taxon>Eukaryota</taxon>
        <taxon>Viridiplantae</taxon>
        <taxon>Streptophyta</taxon>
        <taxon>Embryophyta</taxon>
        <taxon>Tracheophyta</taxon>
        <taxon>Spermatophyta</taxon>
        <taxon>Magnoliopsida</taxon>
        <taxon>Liliopsida</taxon>
        <taxon>Poales</taxon>
        <taxon>Poaceae</taxon>
        <taxon>BOP clade</taxon>
        <taxon>Oryzoideae</taxon>
        <taxon>Oryzeae</taxon>
        <taxon>Oryzinae</taxon>
        <taxon>Oryza</taxon>
        <taxon>Oryza sativa</taxon>
    </lineage>
</organism>